<feature type="region of interest" description="Disordered" evidence="10">
    <location>
        <begin position="235"/>
        <end position="255"/>
    </location>
</feature>
<dbReference type="InterPro" id="IPR007219">
    <property type="entry name" value="XnlR_reg_dom"/>
</dbReference>
<dbReference type="Pfam" id="PF00096">
    <property type="entry name" value="zf-C2H2"/>
    <property type="match status" value="1"/>
</dbReference>
<evidence type="ECO:0000313" key="14">
    <source>
        <dbReference type="Proteomes" id="UP000054771"/>
    </source>
</evidence>
<dbReference type="GO" id="GO:0006351">
    <property type="term" value="P:DNA-templated transcription"/>
    <property type="evidence" value="ECO:0007669"/>
    <property type="project" value="InterPro"/>
</dbReference>
<dbReference type="Gene3D" id="4.10.240.10">
    <property type="entry name" value="Zn(2)-C6 fungal-type DNA-binding domain"/>
    <property type="match status" value="1"/>
</dbReference>
<feature type="domain" description="C2H2-type" evidence="12">
    <location>
        <begin position="13"/>
        <end position="40"/>
    </location>
</feature>
<evidence type="ECO:0000259" key="12">
    <source>
        <dbReference type="PROSITE" id="PS50157"/>
    </source>
</evidence>
<dbReference type="SUPFAM" id="SSF57667">
    <property type="entry name" value="beta-beta-alpha zinc fingers"/>
    <property type="match status" value="1"/>
</dbReference>
<dbReference type="EMBL" id="CDMC01000005">
    <property type="protein sequence ID" value="CEL06375.1"/>
    <property type="molecule type" value="Genomic_DNA"/>
</dbReference>
<accession>A0A0U5G5C1</accession>
<dbReference type="SMART" id="SM00355">
    <property type="entry name" value="ZnF_C2H2"/>
    <property type="match status" value="2"/>
</dbReference>
<feature type="region of interest" description="Disordered" evidence="10">
    <location>
        <begin position="821"/>
        <end position="841"/>
    </location>
</feature>
<dbReference type="OMA" id="IVENWAV"/>
<dbReference type="SUPFAM" id="SSF57701">
    <property type="entry name" value="Zn2/Cys6 DNA-binding domain"/>
    <property type="match status" value="1"/>
</dbReference>
<evidence type="ECO:0000256" key="3">
    <source>
        <dbReference type="ARBA" id="ARBA00022771"/>
    </source>
</evidence>
<dbReference type="OrthoDB" id="40579at2759"/>
<dbReference type="InterPro" id="IPR001138">
    <property type="entry name" value="Zn2Cys6_DnaBD"/>
</dbReference>
<evidence type="ECO:0000256" key="4">
    <source>
        <dbReference type="ARBA" id="ARBA00022833"/>
    </source>
</evidence>
<gene>
    <name evidence="13" type="ORF">ASPCAL07481</name>
</gene>
<dbReference type="InterPro" id="IPR036864">
    <property type="entry name" value="Zn2-C6_fun-type_DNA-bd_sf"/>
</dbReference>
<dbReference type="Proteomes" id="UP000054771">
    <property type="component" value="Unassembled WGS sequence"/>
</dbReference>
<dbReference type="Pfam" id="PF00172">
    <property type="entry name" value="Zn_clus"/>
    <property type="match status" value="1"/>
</dbReference>
<dbReference type="InterPro" id="IPR036236">
    <property type="entry name" value="Znf_C2H2_sf"/>
</dbReference>
<evidence type="ECO:0000259" key="11">
    <source>
        <dbReference type="PROSITE" id="PS50048"/>
    </source>
</evidence>
<evidence type="ECO:0000256" key="9">
    <source>
        <dbReference type="PROSITE-ProRule" id="PRU00042"/>
    </source>
</evidence>
<dbReference type="PROSITE" id="PS00028">
    <property type="entry name" value="ZINC_FINGER_C2H2_1"/>
    <property type="match status" value="2"/>
</dbReference>
<evidence type="ECO:0000256" key="2">
    <source>
        <dbReference type="ARBA" id="ARBA00022737"/>
    </source>
</evidence>
<dbReference type="PROSITE" id="PS50157">
    <property type="entry name" value="ZINC_FINGER_C2H2_2"/>
    <property type="match status" value="2"/>
</dbReference>
<name>A0A0U5G5C1_ASPCI</name>
<evidence type="ECO:0000256" key="8">
    <source>
        <dbReference type="ARBA" id="ARBA00023242"/>
    </source>
</evidence>
<dbReference type="Gene3D" id="3.30.160.60">
    <property type="entry name" value="Classic Zinc Finger"/>
    <property type="match status" value="2"/>
</dbReference>
<evidence type="ECO:0000256" key="1">
    <source>
        <dbReference type="ARBA" id="ARBA00022723"/>
    </source>
</evidence>
<dbReference type="GO" id="GO:0000981">
    <property type="term" value="F:DNA-binding transcription factor activity, RNA polymerase II-specific"/>
    <property type="evidence" value="ECO:0007669"/>
    <property type="project" value="InterPro"/>
</dbReference>
<keyword evidence="2" id="KW-0677">Repeat</keyword>
<feature type="domain" description="C2H2-type" evidence="12">
    <location>
        <begin position="41"/>
        <end position="63"/>
    </location>
</feature>
<evidence type="ECO:0000256" key="10">
    <source>
        <dbReference type="SAM" id="MobiDB-lite"/>
    </source>
</evidence>
<dbReference type="AlphaFoldDB" id="A0A0U5G5C1"/>
<protein>
    <submittedName>
        <fullName evidence="13">Uncharacterized protein</fullName>
    </submittedName>
</protein>
<evidence type="ECO:0000256" key="5">
    <source>
        <dbReference type="ARBA" id="ARBA00023015"/>
    </source>
</evidence>
<evidence type="ECO:0000256" key="7">
    <source>
        <dbReference type="ARBA" id="ARBA00023163"/>
    </source>
</evidence>
<dbReference type="SMART" id="SM00066">
    <property type="entry name" value="GAL4"/>
    <property type="match status" value="1"/>
</dbReference>
<dbReference type="CDD" id="cd12148">
    <property type="entry name" value="fungal_TF_MHR"/>
    <property type="match status" value="1"/>
</dbReference>
<feature type="region of interest" description="Disordered" evidence="10">
    <location>
        <begin position="122"/>
        <end position="150"/>
    </location>
</feature>
<dbReference type="Pfam" id="PF04082">
    <property type="entry name" value="Fungal_trans"/>
    <property type="match status" value="1"/>
</dbReference>
<dbReference type="InterPro" id="IPR013087">
    <property type="entry name" value="Znf_C2H2_type"/>
</dbReference>
<proteinExistence type="predicted"/>
<evidence type="ECO:0000256" key="6">
    <source>
        <dbReference type="ARBA" id="ARBA00023125"/>
    </source>
</evidence>
<keyword evidence="6" id="KW-0238">DNA-binding</keyword>
<feature type="domain" description="Zn(2)-C6 fungal-type" evidence="11">
    <location>
        <begin position="84"/>
        <end position="113"/>
    </location>
</feature>
<dbReference type="CDD" id="cd00067">
    <property type="entry name" value="GAL4"/>
    <property type="match status" value="1"/>
</dbReference>
<keyword evidence="4" id="KW-0862">Zinc</keyword>
<keyword evidence="5" id="KW-0805">Transcription regulation</keyword>
<dbReference type="FunFam" id="3.30.160.60:FF:000100">
    <property type="entry name" value="Zinc finger 45-like"/>
    <property type="match status" value="1"/>
</dbReference>
<dbReference type="PANTHER" id="PTHR47660">
    <property type="entry name" value="TRANSCRIPTION FACTOR WITH C2H2 AND ZN(2)-CYS(6) DNA BINDING DOMAIN (EUROFUNG)-RELATED-RELATED"/>
    <property type="match status" value="1"/>
</dbReference>
<dbReference type="FunFam" id="3.30.160.60:FF:000052">
    <property type="entry name" value="zinc finger protein 546 isoform X1"/>
    <property type="match status" value="1"/>
</dbReference>
<keyword evidence="14" id="KW-1185">Reference proteome</keyword>
<sequence>MAAISQTNTGTPYLCVQCDRTFSRLDHLTRHNRIHTREKPFICRECGKSFGRVDIMKRHTCWHLRTPFVYRDRHGNACHRVSQACQRCAASKLKCNEEKPCRRCVKKGLLCEYQDATDSQAKQYQSQNDAAPGPMLYAHPASDSPALESTGTYGGADTMALLNAQPIYDPMSMSSANWPFASAWHNFLIDEALQPLPITAADGSHECHNAWDALFALSNTWDWQDAVVAPVPHIQNHDASSSGHRDPGSSETPAALPEGIQATSAFDESFWNSIVMPDGRSRVSGKALAEFLGSRITSSIPAPSSALDAPLDSFRPRQHILPRVRDHLLELVIAQCPEEKILRIVSVFPPVDAIERLVQHYLQYHAFLPTGWIHLPTCDPNTVRTELLAAMMAAGACLAPVREVQQFGAALGYVVKEAIGVQWDKEISSFTRVHSRGRQLLQAYLIVLSTWFWTGLGRKTRLAENLEMSFVIIIRMCHYNRHSHYTPLTLDREDTDEESEEKWHQWAEQESLKRLVHSFFLHDTQMSMMHLTNPLMSASEMELPLPAPQRKWTARSARAWKKEMLSEAQARHSHTPDSSPTSLLSTVRQALSMQATSYSSPLAPTAALLLLHGLWSPVWSCRTDTDLIATGTGTLLTSSRTNELANTIRAIPINISGSQEHLEEDEDPELAMIRGYLLLTLHTPLTAIQKFLGRYGDQEARDAAPAIHDWVFSRESRYALDAAARVLHAAREMSIKTNCLHGASANAVYTAGLALFCYGVIVAPRDGKPGLAGDPPPLSTTTTTQGIDPSLTVWLGESDRQANVQTFLSSGHGVPAIRLGLAGSPPPLPPQTPSSSATPAPAPTLTETFAYIHHPASVAALVTRIFTRDGTLALDAMPIFTESLVRILLFLGSPAPAKGDGR</sequence>
<dbReference type="STRING" id="454130.A0A0U5G5C1"/>
<keyword evidence="7" id="KW-0804">Transcription</keyword>
<reference evidence="14" key="1">
    <citation type="journal article" date="2016" name="Genome Announc.">
        <title>Draft genome sequences of fungus Aspergillus calidoustus.</title>
        <authorList>
            <person name="Horn F."/>
            <person name="Linde J."/>
            <person name="Mattern D.J."/>
            <person name="Walther G."/>
            <person name="Guthke R."/>
            <person name="Scherlach K."/>
            <person name="Martin K."/>
            <person name="Brakhage A.A."/>
            <person name="Petzke L."/>
            <person name="Valiante V."/>
        </authorList>
    </citation>
    <scope>NUCLEOTIDE SEQUENCE [LARGE SCALE GENOMIC DNA]</scope>
    <source>
        <strain evidence="14">SF006504</strain>
    </source>
</reference>
<dbReference type="GO" id="GO:0003677">
    <property type="term" value="F:DNA binding"/>
    <property type="evidence" value="ECO:0007669"/>
    <property type="project" value="UniProtKB-KW"/>
</dbReference>
<evidence type="ECO:0000313" key="13">
    <source>
        <dbReference type="EMBL" id="CEL06375.1"/>
    </source>
</evidence>
<dbReference type="PANTHER" id="PTHR47660:SF2">
    <property type="entry name" value="TRANSCRIPTION FACTOR WITH C2H2 AND ZN(2)-CYS(6) DNA BINDING DOMAIN (EUROFUNG)"/>
    <property type="match status" value="1"/>
</dbReference>
<keyword evidence="3 9" id="KW-0863">Zinc-finger</keyword>
<dbReference type="GO" id="GO:0008270">
    <property type="term" value="F:zinc ion binding"/>
    <property type="evidence" value="ECO:0007669"/>
    <property type="project" value="UniProtKB-KW"/>
</dbReference>
<dbReference type="PROSITE" id="PS50048">
    <property type="entry name" value="ZN2_CY6_FUNGAL_2"/>
    <property type="match status" value="1"/>
</dbReference>
<keyword evidence="8" id="KW-0539">Nucleus</keyword>
<organism evidence="13 14">
    <name type="scientific">Aspergillus calidoustus</name>
    <dbReference type="NCBI Taxonomy" id="454130"/>
    <lineage>
        <taxon>Eukaryota</taxon>
        <taxon>Fungi</taxon>
        <taxon>Dikarya</taxon>
        <taxon>Ascomycota</taxon>
        <taxon>Pezizomycotina</taxon>
        <taxon>Eurotiomycetes</taxon>
        <taxon>Eurotiomycetidae</taxon>
        <taxon>Eurotiales</taxon>
        <taxon>Aspergillaceae</taxon>
        <taxon>Aspergillus</taxon>
        <taxon>Aspergillus subgen. Nidulantes</taxon>
    </lineage>
</organism>
<keyword evidence="1" id="KW-0479">Metal-binding</keyword>
<dbReference type="PROSITE" id="PS00463">
    <property type="entry name" value="ZN2_CY6_FUNGAL_1"/>
    <property type="match status" value="1"/>
</dbReference>